<sequence length="1093" mass="121899">MEGVYIEEALQDVLKETDLVNFERKLCVELQLSRLEHFDHVTDEELKSYTGLSQPAIRRLRVAIAEKKKKSKKSKGIFSSIGKKESHEVTKVLVPTRGTTEIFWPFPENGSTSLIIKEEIKLMERLGEGSFAVVKRALWTPRTGRKLDVAVKILRDSTPEIIEDLQREVTNMQKLKHPNLIQLYGVVFSNPAMMVVEFCDGGALVDRLRSTQKPVVLVSMLIDYAQQIAKGMAYLESKNCVHRDLAARNVLLANHERIAKICDFGLMRVLENNERFYVMSTQKKVPFAWCPPESLRYRQFSHASDVWSFGVTLWELFSYGEEPWIGLRGAEVLTKLEAGERLPKPQRCSDKLYDFISTCWSLKANLRPKFNFLKGIISEIIFMVAECHEASTPSSDADLELVVNDLVIIIHGSGLIWYGQNVRTRKFGSFHRSSVHLRNEHNGAGGAEQMIDPQQSLIDTYISKPVPGSFIHAGHGDINSEQSWGQPDYIDDIYLKNPILRKEESAHENDQKHFGPEIIPSLIDLRPPLWIQNQSNKNGADSYIDPFAPFSVYSFDGTNENESCQPSNDMTKPSSSLLASNFYDQPPLISDSQDIMDPSSVGNPLSDPAMSSLNFSSNISLGTTIADETASSSMQPPQSIKTTVNSQQFSSLPQSIRLTAYVASCSQLPRSSFSGADTTAQPSLQSLTTVQSVSTSELPSTSYFQSSCNLQNKSDVQRALKYRASNIEGGYQNAIDRNQMQNGKIPPPRPKPPTLRQDAAKLPSITQNNVKWDANSIIASNVSDTSTLHDIDSHAGHSISKHSGISSTSYNQDNLDPFEISKTVKDIANRGGYSQLFKDLSTSAKAMSVNSLNTTYQMGVKEPYTTNKLSRPSTIFFNNEQSSNDKFLSPSLSGLMKSPLEIGFGRIKYSVLEQQKVEFQTCYYWQPGDAKQSIPQQSSIYGSTPVLLYDSHNVPLNLSKPMKNRVYLSSGRANNNSVMNSSKQRNSYLSDEILGMFDPLVADRVIPDFSNVSASSLPNSDPVSIVLRNAAFADRRRCAIKLQRYNNNIEKAVNELKIEELLSMGIAQDRGQAINALQDCRWDLNAAAAALIS</sequence>
<dbReference type="InterPro" id="IPR001245">
    <property type="entry name" value="Ser-Thr/Tyr_kinase_cat_dom"/>
</dbReference>
<dbReference type="InterPro" id="IPR050198">
    <property type="entry name" value="Non-receptor_tyrosine_kinases"/>
</dbReference>
<dbReference type="GO" id="GO:0005737">
    <property type="term" value="C:cytoplasm"/>
    <property type="evidence" value="ECO:0007669"/>
    <property type="project" value="UniProtKB-SubCell"/>
</dbReference>
<dbReference type="FunFam" id="4.10.680.10:FF:000001">
    <property type="entry name" value="activated CDC42 kinase 1 isoform X1"/>
    <property type="match status" value="1"/>
</dbReference>
<evidence type="ECO:0000256" key="7">
    <source>
        <dbReference type="ARBA" id="ARBA00022777"/>
    </source>
</evidence>
<evidence type="ECO:0000256" key="4">
    <source>
        <dbReference type="ARBA" id="ARBA00022490"/>
    </source>
</evidence>
<dbReference type="InterPro" id="IPR055175">
    <property type="entry name" value="ACK/TNK-like_SAM"/>
</dbReference>
<accession>A0A8R1XRN9</accession>
<organism evidence="16 17">
    <name type="scientific">Onchocerca volvulus</name>
    <dbReference type="NCBI Taxonomy" id="6282"/>
    <lineage>
        <taxon>Eukaryota</taxon>
        <taxon>Metazoa</taxon>
        <taxon>Ecdysozoa</taxon>
        <taxon>Nematoda</taxon>
        <taxon>Chromadorea</taxon>
        <taxon>Rhabditida</taxon>
        <taxon>Spirurina</taxon>
        <taxon>Spiruromorpha</taxon>
        <taxon>Filarioidea</taxon>
        <taxon>Onchocercidae</taxon>
        <taxon>Onchocerca</taxon>
    </lineage>
</organism>
<dbReference type="InterPro" id="IPR015940">
    <property type="entry name" value="UBA"/>
</dbReference>
<feature type="domain" description="UBA" evidence="15">
    <location>
        <begin position="1052"/>
        <end position="1093"/>
    </location>
</feature>
<evidence type="ECO:0000256" key="6">
    <source>
        <dbReference type="ARBA" id="ARBA00022741"/>
    </source>
</evidence>
<evidence type="ECO:0000256" key="3">
    <source>
        <dbReference type="ARBA" id="ARBA00022443"/>
    </source>
</evidence>
<dbReference type="InterPro" id="IPR008266">
    <property type="entry name" value="Tyr_kinase_AS"/>
</dbReference>
<evidence type="ECO:0000256" key="5">
    <source>
        <dbReference type="ARBA" id="ARBA00022679"/>
    </source>
</evidence>
<feature type="coiled-coil region" evidence="12">
    <location>
        <begin position="1035"/>
        <end position="1062"/>
    </location>
</feature>
<dbReference type="Pfam" id="PF22931">
    <property type="entry name" value="SAM_TNK"/>
    <property type="match status" value="1"/>
</dbReference>
<feature type="region of interest" description="Disordered" evidence="13">
    <location>
        <begin position="735"/>
        <end position="755"/>
    </location>
</feature>
<dbReference type="FunFam" id="1.10.510.10:FF:000521">
    <property type="entry name" value="Tyrosine-protein kinase pr2"/>
    <property type="match status" value="1"/>
</dbReference>
<dbReference type="Pfam" id="PF07714">
    <property type="entry name" value="PK_Tyr_Ser-Thr"/>
    <property type="match status" value="1"/>
</dbReference>
<evidence type="ECO:0000313" key="17">
    <source>
        <dbReference type="Proteomes" id="UP000024404"/>
    </source>
</evidence>
<dbReference type="GO" id="GO:0004674">
    <property type="term" value="F:protein serine/threonine kinase activity"/>
    <property type="evidence" value="ECO:0007669"/>
    <property type="project" value="UniProtKB-EC"/>
</dbReference>
<feature type="binding site" evidence="11">
    <location>
        <position position="152"/>
    </location>
    <ligand>
        <name>ATP</name>
        <dbReference type="ChEBI" id="CHEBI:30616"/>
    </ligand>
</feature>
<dbReference type="Gene3D" id="1.10.510.10">
    <property type="entry name" value="Transferase(Phosphotransferase) domain 1"/>
    <property type="match status" value="1"/>
</dbReference>
<dbReference type="PRINTS" id="PR00109">
    <property type="entry name" value="TYRKINASE"/>
</dbReference>
<comment type="subcellular location">
    <subcellularLocation>
        <location evidence="1">Cytoplasm</location>
    </subcellularLocation>
</comment>
<dbReference type="SMART" id="SM00165">
    <property type="entry name" value="UBA"/>
    <property type="match status" value="1"/>
</dbReference>
<dbReference type="PROSITE" id="PS00107">
    <property type="entry name" value="PROTEIN_KINASE_ATP"/>
    <property type="match status" value="1"/>
</dbReference>
<dbReference type="SUPFAM" id="SSF56112">
    <property type="entry name" value="Protein kinase-like (PK-like)"/>
    <property type="match status" value="1"/>
</dbReference>
<keyword evidence="12" id="KW-0175">Coiled coil</keyword>
<evidence type="ECO:0000259" key="15">
    <source>
        <dbReference type="PROSITE" id="PS50030"/>
    </source>
</evidence>
<dbReference type="SMART" id="SM00219">
    <property type="entry name" value="TyrKc"/>
    <property type="match status" value="1"/>
</dbReference>
<dbReference type="EMBL" id="CMVM020000079">
    <property type="status" value="NOT_ANNOTATED_CDS"/>
    <property type="molecule type" value="Genomic_DNA"/>
</dbReference>
<dbReference type="InterPro" id="IPR015116">
    <property type="entry name" value="Cdc42-bd-like"/>
</dbReference>
<reference evidence="16" key="2">
    <citation type="submission" date="2022-06" db="UniProtKB">
        <authorList>
            <consortium name="EnsemblMetazoa"/>
        </authorList>
    </citation>
    <scope>IDENTIFICATION</scope>
</reference>
<evidence type="ECO:0000256" key="11">
    <source>
        <dbReference type="PROSITE-ProRule" id="PRU10141"/>
    </source>
</evidence>
<dbReference type="AlphaFoldDB" id="A0A8R1XRN9"/>
<evidence type="ECO:0000256" key="13">
    <source>
        <dbReference type="SAM" id="MobiDB-lite"/>
    </source>
</evidence>
<evidence type="ECO:0000256" key="2">
    <source>
        <dbReference type="ARBA" id="ARBA00011903"/>
    </source>
</evidence>
<dbReference type="InterPro" id="IPR017441">
    <property type="entry name" value="Protein_kinase_ATP_BS"/>
</dbReference>
<evidence type="ECO:0000256" key="12">
    <source>
        <dbReference type="SAM" id="Coils"/>
    </source>
</evidence>
<evidence type="ECO:0000256" key="8">
    <source>
        <dbReference type="ARBA" id="ARBA00022840"/>
    </source>
</evidence>
<name>A0A8R1XRN9_ONCVO</name>
<evidence type="ECO:0000256" key="1">
    <source>
        <dbReference type="ARBA" id="ARBA00004496"/>
    </source>
</evidence>
<dbReference type="PROSITE" id="PS50011">
    <property type="entry name" value="PROTEIN_KINASE_DOM"/>
    <property type="match status" value="1"/>
</dbReference>
<comment type="catalytic activity">
    <reaction evidence="10">
        <text>L-threonyl-[protein] + ATP = O-phospho-L-threonyl-[protein] + ADP + H(+)</text>
        <dbReference type="Rhea" id="RHEA:46608"/>
        <dbReference type="Rhea" id="RHEA-COMP:11060"/>
        <dbReference type="Rhea" id="RHEA-COMP:11605"/>
        <dbReference type="ChEBI" id="CHEBI:15378"/>
        <dbReference type="ChEBI" id="CHEBI:30013"/>
        <dbReference type="ChEBI" id="CHEBI:30616"/>
        <dbReference type="ChEBI" id="CHEBI:61977"/>
        <dbReference type="ChEBI" id="CHEBI:456216"/>
        <dbReference type="EC" id="2.7.11.1"/>
    </reaction>
</comment>
<dbReference type="Gene3D" id="4.10.680.10">
    <property type="entry name" value="Cdc42-like binding domain"/>
    <property type="match status" value="1"/>
</dbReference>
<keyword evidence="6 11" id="KW-0547">Nucleotide-binding</keyword>
<evidence type="ECO:0000259" key="14">
    <source>
        <dbReference type="PROSITE" id="PS50011"/>
    </source>
</evidence>
<dbReference type="InterPro" id="IPR000719">
    <property type="entry name" value="Prot_kinase_dom"/>
</dbReference>
<dbReference type="Pfam" id="PF09027">
    <property type="entry name" value="GTPase_binding"/>
    <property type="match status" value="1"/>
</dbReference>
<dbReference type="PROSITE" id="PS50030">
    <property type="entry name" value="UBA"/>
    <property type="match status" value="1"/>
</dbReference>
<keyword evidence="4" id="KW-0963">Cytoplasm</keyword>
<reference evidence="17" key="1">
    <citation type="submission" date="2013-10" db="EMBL/GenBank/DDBJ databases">
        <title>Genome sequencing of Onchocerca volvulus.</title>
        <authorList>
            <person name="Cotton J."/>
            <person name="Tsai J."/>
            <person name="Stanley E."/>
            <person name="Tracey A."/>
            <person name="Holroyd N."/>
            <person name="Lustigman S."/>
            <person name="Berriman M."/>
        </authorList>
    </citation>
    <scope>NUCLEOTIDE SEQUENCE</scope>
</reference>
<keyword evidence="7" id="KW-0418">Kinase</keyword>
<proteinExistence type="predicted"/>
<evidence type="ECO:0000256" key="10">
    <source>
        <dbReference type="ARBA" id="ARBA00047899"/>
    </source>
</evidence>
<dbReference type="Proteomes" id="UP000024404">
    <property type="component" value="Unassembled WGS sequence"/>
</dbReference>
<feature type="domain" description="Protein kinase" evidence="14">
    <location>
        <begin position="120"/>
        <end position="382"/>
    </location>
</feature>
<dbReference type="EC" id="2.7.10.2" evidence="2"/>
<dbReference type="Gene3D" id="1.10.8.10">
    <property type="entry name" value="DNA helicase RuvA subunit, C-terminal domain"/>
    <property type="match status" value="1"/>
</dbReference>
<keyword evidence="3" id="KW-0728">SH3 domain</keyword>
<evidence type="ECO:0000256" key="9">
    <source>
        <dbReference type="ARBA" id="ARBA00023137"/>
    </source>
</evidence>
<dbReference type="OMA" id="FADRRRC"/>
<keyword evidence="8 11" id="KW-0067">ATP-binding</keyword>
<keyword evidence="9" id="KW-0829">Tyrosine-protein kinase</keyword>
<keyword evidence="17" id="KW-1185">Reference proteome</keyword>
<keyword evidence="5" id="KW-0808">Transferase</keyword>
<dbReference type="InterPro" id="IPR020635">
    <property type="entry name" value="Tyr_kinase_cat_dom"/>
</dbReference>
<dbReference type="GO" id="GO:0004715">
    <property type="term" value="F:non-membrane spanning protein tyrosine kinase activity"/>
    <property type="evidence" value="ECO:0007669"/>
    <property type="project" value="UniProtKB-EC"/>
</dbReference>
<dbReference type="PROSITE" id="PS00109">
    <property type="entry name" value="PROTEIN_KINASE_TYR"/>
    <property type="match status" value="1"/>
</dbReference>
<dbReference type="Gene3D" id="3.30.200.20">
    <property type="entry name" value="Phosphorylase Kinase, domain 1"/>
    <property type="match status" value="1"/>
</dbReference>
<protein>
    <recommendedName>
        <fullName evidence="2">non-specific protein-tyrosine kinase</fullName>
        <ecNumber evidence="2">2.7.10.2</ecNumber>
    </recommendedName>
</protein>
<dbReference type="EnsemblMetazoa" id="OVOC3196.1">
    <property type="protein sequence ID" value="OVOC3196.1"/>
    <property type="gene ID" value="WBGene00240005"/>
</dbReference>
<dbReference type="InterPro" id="IPR011009">
    <property type="entry name" value="Kinase-like_dom_sf"/>
</dbReference>
<dbReference type="GO" id="GO:0005524">
    <property type="term" value="F:ATP binding"/>
    <property type="evidence" value="ECO:0007669"/>
    <property type="project" value="UniProtKB-UniRule"/>
</dbReference>
<dbReference type="PANTHER" id="PTHR24418">
    <property type="entry name" value="TYROSINE-PROTEIN KINASE"/>
    <property type="match status" value="1"/>
</dbReference>
<dbReference type="InterPro" id="IPR037085">
    <property type="entry name" value="Cdc42-bd-like_dom_sf"/>
</dbReference>
<evidence type="ECO:0000313" key="16">
    <source>
        <dbReference type="EnsemblMetazoa" id="OVOC3196.1"/>
    </source>
</evidence>